<evidence type="ECO:0000313" key="1">
    <source>
        <dbReference type="EMBL" id="GLQ57197.1"/>
    </source>
</evidence>
<dbReference type="Proteomes" id="UP001156691">
    <property type="component" value="Unassembled WGS sequence"/>
</dbReference>
<evidence type="ECO:0000313" key="2">
    <source>
        <dbReference type="Proteomes" id="UP001156691"/>
    </source>
</evidence>
<protein>
    <submittedName>
        <fullName evidence="1">Uncharacterized protein</fullName>
    </submittedName>
</protein>
<sequence length="61" mass="7198">MPKAWLRSAQVRQIEHMLTPEDWRRRRNVAFKPSLARTRAVASTSALTVSYARVWRPSFWA</sequence>
<reference evidence="2" key="1">
    <citation type="journal article" date="2019" name="Int. J. Syst. Evol. Microbiol.">
        <title>The Global Catalogue of Microorganisms (GCM) 10K type strain sequencing project: providing services to taxonomists for standard genome sequencing and annotation.</title>
        <authorList>
            <consortium name="The Broad Institute Genomics Platform"/>
            <consortium name="The Broad Institute Genome Sequencing Center for Infectious Disease"/>
            <person name="Wu L."/>
            <person name="Ma J."/>
        </authorList>
    </citation>
    <scope>NUCLEOTIDE SEQUENCE [LARGE SCALE GENOMIC DNA]</scope>
    <source>
        <strain evidence="2">NBRC 112416</strain>
    </source>
</reference>
<comment type="caution">
    <text evidence="1">The sequence shown here is derived from an EMBL/GenBank/DDBJ whole genome shotgun (WGS) entry which is preliminary data.</text>
</comment>
<name>A0ABQ5WAT2_9HYPH</name>
<accession>A0ABQ5WAT2</accession>
<gene>
    <name evidence="1" type="ORF">GCM10010862_44560</name>
</gene>
<organism evidence="1 2">
    <name type="scientific">Devosia nitrariae</name>
    <dbReference type="NCBI Taxonomy" id="2071872"/>
    <lineage>
        <taxon>Bacteria</taxon>
        <taxon>Pseudomonadati</taxon>
        <taxon>Pseudomonadota</taxon>
        <taxon>Alphaproteobacteria</taxon>
        <taxon>Hyphomicrobiales</taxon>
        <taxon>Devosiaceae</taxon>
        <taxon>Devosia</taxon>
    </lineage>
</organism>
<keyword evidence="2" id="KW-1185">Reference proteome</keyword>
<proteinExistence type="predicted"/>
<dbReference type="EMBL" id="BSNS01000023">
    <property type="protein sequence ID" value="GLQ57197.1"/>
    <property type="molecule type" value="Genomic_DNA"/>
</dbReference>